<protein>
    <submittedName>
        <fullName evidence="2">Uncharacterized protein</fullName>
    </submittedName>
</protein>
<evidence type="ECO:0000313" key="3">
    <source>
        <dbReference type="Proteomes" id="UP000752171"/>
    </source>
</evidence>
<comment type="caution">
    <text evidence="2">The sequence shown here is derived from an EMBL/GenBank/DDBJ whole genome shotgun (WGS) entry which is preliminary data.</text>
</comment>
<feature type="compositionally biased region" description="Polar residues" evidence="1">
    <location>
        <begin position="110"/>
        <end position="140"/>
    </location>
</feature>
<reference evidence="2 3" key="1">
    <citation type="submission" date="2021-07" db="EMBL/GenBank/DDBJ databases">
        <authorList>
            <person name="Imarazene B."/>
            <person name="Zahm M."/>
            <person name="Klopp C."/>
            <person name="Cabau C."/>
            <person name="Beille S."/>
            <person name="Jouanno E."/>
            <person name="Castinel A."/>
            <person name="Lluch J."/>
            <person name="Gil L."/>
            <person name="Kuchtly C."/>
            <person name="Lopez Roques C."/>
            <person name="Donnadieu C."/>
            <person name="Parrinello H."/>
            <person name="Journot L."/>
            <person name="Du K."/>
            <person name="Schartl M."/>
            <person name="Retaux S."/>
            <person name="Guiguen Y."/>
        </authorList>
    </citation>
    <scope>NUCLEOTIDE SEQUENCE [LARGE SCALE GENOMIC DNA]</scope>
    <source>
        <strain evidence="2">Pach_M1</strain>
        <tissue evidence="2">Testis</tissue>
    </source>
</reference>
<evidence type="ECO:0000256" key="1">
    <source>
        <dbReference type="SAM" id="MobiDB-lite"/>
    </source>
</evidence>
<feature type="compositionally biased region" description="Pro residues" evidence="1">
    <location>
        <begin position="145"/>
        <end position="171"/>
    </location>
</feature>
<sequence>MEEEIHIRYGLLRDHVSHILRDFREEINTFKDLMHQDLSSFRSHMETTCAEEVHRAMASLENMLESEVDRVRKMTAARIKGAEDSFQAMSSGLTTKLKVLEEKVDALQSVTRASDTSQQLPGPSESPSALPTGPSATSARLPSRPGTPLPPASRPGTPLPPASRPGTPLPPATSREEPEVHRCSTISGKHPQPRSTPSAEQRELSAPSPSQLEVICVPASPPPSDLPEQLAIPCSPPPLTSTPLSSKSQGVKRKAAAGLEELDQDLAQDLQSYMPAHHSSRDKLSRLQLAFFEMQMDKLQIKDAKSRETNALIIQSRGEKHNIWLPGWKPHGSSSMQDFLAEKIKTTLKKKKRIAHITQEEMSLLDT</sequence>
<organism evidence="2 3">
    <name type="scientific">Astyanax mexicanus</name>
    <name type="common">Blind cave fish</name>
    <name type="synonym">Astyanax fasciatus mexicanus</name>
    <dbReference type="NCBI Taxonomy" id="7994"/>
    <lineage>
        <taxon>Eukaryota</taxon>
        <taxon>Metazoa</taxon>
        <taxon>Chordata</taxon>
        <taxon>Craniata</taxon>
        <taxon>Vertebrata</taxon>
        <taxon>Euteleostomi</taxon>
        <taxon>Actinopterygii</taxon>
        <taxon>Neopterygii</taxon>
        <taxon>Teleostei</taxon>
        <taxon>Ostariophysi</taxon>
        <taxon>Characiformes</taxon>
        <taxon>Characoidei</taxon>
        <taxon>Acestrorhamphidae</taxon>
        <taxon>Acestrorhamphinae</taxon>
        <taxon>Astyanax</taxon>
    </lineage>
</organism>
<dbReference type="AlphaFoldDB" id="A0A8T2KNZ8"/>
<feature type="non-terminal residue" evidence="2">
    <location>
        <position position="367"/>
    </location>
</feature>
<feature type="region of interest" description="Disordered" evidence="1">
    <location>
        <begin position="110"/>
        <end position="229"/>
    </location>
</feature>
<evidence type="ECO:0000313" key="2">
    <source>
        <dbReference type="EMBL" id="KAG9259462.1"/>
    </source>
</evidence>
<name>A0A8T2KNZ8_ASTMX</name>
<gene>
    <name evidence="2" type="ORF">AMEX_G27983</name>
</gene>
<accession>A0A8T2KNZ8</accession>
<dbReference type="Proteomes" id="UP000752171">
    <property type="component" value="Unassembled WGS sequence"/>
</dbReference>
<dbReference type="EMBL" id="JAICCE010000028">
    <property type="protein sequence ID" value="KAG9259462.1"/>
    <property type="molecule type" value="Genomic_DNA"/>
</dbReference>
<proteinExistence type="predicted"/>